<organism evidence="1 2">
    <name type="scientific">Armillaria gallica</name>
    <name type="common">Bulbous honey fungus</name>
    <name type="synonym">Armillaria bulbosa</name>
    <dbReference type="NCBI Taxonomy" id="47427"/>
    <lineage>
        <taxon>Eukaryota</taxon>
        <taxon>Fungi</taxon>
        <taxon>Dikarya</taxon>
        <taxon>Basidiomycota</taxon>
        <taxon>Agaricomycotina</taxon>
        <taxon>Agaricomycetes</taxon>
        <taxon>Agaricomycetidae</taxon>
        <taxon>Agaricales</taxon>
        <taxon>Marasmiineae</taxon>
        <taxon>Physalacriaceae</taxon>
        <taxon>Armillaria</taxon>
    </lineage>
</organism>
<dbReference type="EMBL" id="KZ293740">
    <property type="protein sequence ID" value="PBK80751.1"/>
    <property type="molecule type" value="Genomic_DNA"/>
</dbReference>
<gene>
    <name evidence="1" type="ORF">ARMGADRAFT_822428</name>
</gene>
<reference evidence="2" key="1">
    <citation type="journal article" date="2017" name="Nat. Ecol. Evol.">
        <title>Genome expansion and lineage-specific genetic innovations in the forest pathogenic fungi Armillaria.</title>
        <authorList>
            <person name="Sipos G."/>
            <person name="Prasanna A.N."/>
            <person name="Walter M.C."/>
            <person name="O'Connor E."/>
            <person name="Balint B."/>
            <person name="Krizsan K."/>
            <person name="Kiss B."/>
            <person name="Hess J."/>
            <person name="Varga T."/>
            <person name="Slot J."/>
            <person name="Riley R."/>
            <person name="Boka B."/>
            <person name="Rigling D."/>
            <person name="Barry K."/>
            <person name="Lee J."/>
            <person name="Mihaltcheva S."/>
            <person name="LaButti K."/>
            <person name="Lipzen A."/>
            <person name="Waldron R."/>
            <person name="Moloney N.M."/>
            <person name="Sperisen C."/>
            <person name="Kredics L."/>
            <person name="Vagvoelgyi C."/>
            <person name="Patrignani A."/>
            <person name="Fitzpatrick D."/>
            <person name="Nagy I."/>
            <person name="Doyle S."/>
            <person name="Anderson J.B."/>
            <person name="Grigoriev I.V."/>
            <person name="Gueldener U."/>
            <person name="Muensterkoetter M."/>
            <person name="Nagy L.G."/>
        </authorList>
    </citation>
    <scope>NUCLEOTIDE SEQUENCE [LARGE SCALE GENOMIC DNA]</scope>
    <source>
        <strain evidence="2">Ar21-2</strain>
    </source>
</reference>
<evidence type="ECO:0000313" key="2">
    <source>
        <dbReference type="Proteomes" id="UP000217790"/>
    </source>
</evidence>
<evidence type="ECO:0000313" key="1">
    <source>
        <dbReference type="EMBL" id="PBK80751.1"/>
    </source>
</evidence>
<proteinExistence type="predicted"/>
<dbReference type="OrthoDB" id="10580152at2759"/>
<keyword evidence="2" id="KW-1185">Reference proteome</keyword>
<sequence>MDLLLPNGLPWSVHRGTSDLLQSTILLQKLVADGLVSTELVTSASGCFPQREEGDGAGGLGRRIHCGSRYKAVDSQKEGLKKSYMLLTESYAWESTGIERAKIHASFSTTKNECGREVRAPTTIHARSRAASLKADYKSSPSLPPLNLVMDSLDQVEGRLGYNSIGWRRRATKIKAMY</sequence>
<dbReference type="Proteomes" id="UP000217790">
    <property type="component" value="Unassembled WGS sequence"/>
</dbReference>
<protein>
    <submittedName>
        <fullName evidence="1">Uncharacterized protein</fullName>
    </submittedName>
</protein>
<name>A0A2H3CCE8_ARMGA</name>
<accession>A0A2H3CCE8</accession>
<dbReference type="InParanoid" id="A0A2H3CCE8"/>
<dbReference type="AlphaFoldDB" id="A0A2H3CCE8"/>